<evidence type="ECO:0000259" key="1">
    <source>
        <dbReference type="Pfam" id="PF06983"/>
    </source>
</evidence>
<dbReference type="CDD" id="cd06588">
    <property type="entry name" value="PhnB_like"/>
    <property type="match status" value="1"/>
</dbReference>
<dbReference type="KEGG" id="bbet:F8237_20645"/>
<feature type="domain" description="PhnB-like" evidence="1">
    <location>
        <begin position="3"/>
        <end position="130"/>
    </location>
</feature>
<dbReference type="PANTHER" id="PTHR33990:SF1">
    <property type="entry name" value="PROTEIN YJDN"/>
    <property type="match status" value="1"/>
</dbReference>
<gene>
    <name evidence="2" type="ORF">F8237_20645</name>
</gene>
<name>A0A5P6PAV4_9BRAD</name>
<dbReference type="AlphaFoldDB" id="A0A5P6PAV4"/>
<sequence>MLNPYLFYQDTCEAAFNYYAKVLGGKIEMLLRVSDAPQDMPATPGRENTIMHARMSLPGGSVLMASDAPPEHVEKVQGFSISLTVADVTEAERKFNALADGGTLTMPFSKTFWSKGFGMCVDKFGIPWMVNCPADGM</sequence>
<dbReference type="Pfam" id="PF06983">
    <property type="entry name" value="3-dmu-9_3-mt"/>
    <property type="match status" value="1"/>
</dbReference>
<dbReference type="Proteomes" id="UP000325641">
    <property type="component" value="Chromosome"/>
</dbReference>
<accession>A0A5P6PAV4</accession>
<protein>
    <submittedName>
        <fullName evidence="2">VOC family protein</fullName>
    </submittedName>
</protein>
<evidence type="ECO:0000313" key="2">
    <source>
        <dbReference type="EMBL" id="QFI74603.1"/>
    </source>
</evidence>
<dbReference type="RefSeq" id="WP_151647425.1">
    <property type="nucleotide sequence ID" value="NZ_CP044543.1"/>
</dbReference>
<reference evidence="3" key="1">
    <citation type="submission" date="2019-10" db="EMBL/GenBank/DDBJ databases">
        <title>Complete Genome Sequence of Bradyrhizobium betae type strain PL7HG1T.</title>
        <authorList>
            <person name="Bromfield E.S.P."/>
            <person name="Cloutier S."/>
        </authorList>
    </citation>
    <scope>NUCLEOTIDE SEQUENCE [LARGE SCALE GENOMIC DNA]</scope>
    <source>
        <strain evidence="3">PL7HG1</strain>
    </source>
</reference>
<dbReference type="InterPro" id="IPR028973">
    <property type="entry name" value="PhnB-like"/>
</dbReference>
<evidence type="ECO:0000313" key="3">
    <source>
        <dbReference type="Proteomes" id="UP000325641"/>
    </source>
</evidence>
<organism evidence="2 3">
    <name type="scientific">Bradyrhizobium betae</name>
    <dbReference type="NCBI Taxonomy" id="244734"/>
    <lineage>
        <taxon>Bacteria</taxon>
        <taxon>Pseudomonadati</taxon>
        <taxon>Pseudomonadota</taxon>
        <taxon>Alphaproteobacteria</taxon>
        <taxon>Hyphomicrobiales</taxon>
        <taxon>Nitrobacteraceae</taxon>
        <taxon>Bradyrhizobium</taxon>
    </lineage>
</organism>
<dbReference type="SUPFAM" id="SSF54593">
    <property type="entry name" value="Glyoxalase/Bleomycin resistance protein/Dihydroxybiphenyl dioxygenase"/>
    <property type="match status" value="1"/>
</dbReference>
<dbReference type="PANTHER" id="PTHR33990">
    <property type="entry name" value="PROTEIN YJDN-RELATED"/>
    <property type="match status" value="1"/>
</dbReference>
<dbReference type="Gene3D" id="3.10.180.10">
    <property type="entry name" value="2,3-Dihydroxybiphenyl 1,2-Dioxygenase, domain 1"/>
    <property type="match status" value="1"/>
</dbReference>
<dbReference type="InterPro" id="IPR029068">
    <property type="entry name" value="Glyas_Bleomycin-R_OHBP_Dase"/>
</dbReference>
<dbReference type="OrthoDB" id="9795306at2"/>
<dbReference type="EMBL" id="CP044543">
    <property type="protein sequence ID" value="QFI74603.1"/>
    <property type="molecule type" value="Genomic_DNA"/>
</dbReference>
<proteinExistence type="predicted"/>